<comment type="caution">
    <text evidence="2">The sequence shown here is derived from an EMBL/GenBank/DDBJ whole genome shotgun (WGS) entry which is preliminary data.</text>
</comment>
<feature type="compositionally biased region" description="Polar residues" evidence="1">
    <location>
        <begin position="332"/>
        <end position="342"/>
    </location>
</feature>
<name>A0A433DF99_9FUNG</name>
<feature type="compositionally biased region" description="Basic and acidic residues" evidence="1">
    <location>
        <begin position="322"/>
        <end position="331"/>
    </location>
</feature>
<proteinExistence type="predicted"/>
<feature type="compositionally biased region" description="Low complexity" evidence="1">
    <location>
        <begin position="312"/>
        <end position="321"/>
    </location>
</feature>
<dbReference type="EMBL" id="RBNI01002225">
    <property type="protein sequence ID" value="RUP49533.1"/>
    <property type="molecule type" value="Genomic_DNA"/>
</dbReference>
<reference evidence="2 3" key="1">
    <citation type="journal article" date="2018" name="New Phytol.">
        <title>Phylogenomics of Endogonaceae and evolution of mycorrhizas within Mucoromycota.</title>
        <authorList>
            <person name="Chang Y."/>
            <person name="Desiro A."/>
            <person name="Na H."/>
            <person name="Sandor L."/>
            <person name="Lipzen A."/>
            <person name="Clum A."/>
            <person name="Barry K."/>
            <person name="Grigoriev I.V."/>
            <person name="Martin F.M."/>
            <person name="Stajich J.E."/>
            <person name="Smith M.E."/>
            <person name="Bonito G."/>
            <person name="Spatafora J.W."/>
        </authorList>
    </citation>
    <scope>NUCLEOTIDE SEQUENCE [LARGE SCALE GENOMIC DNA]</scope>
    <source>
        <strain evidence="2 3">GMNB39</strain>
    </source>
</reference>
<keyword evidence="3" id="KW-1185">Reference proteome</keyword>
<protein>
    <submittedName>
        <fullName evidence="2">Uncharacterized protein</fullName>
    </submittedName>
</protein>
<feature type="region of interest" description="Disordered" evidence="1">
    <location>
        <begin position="68"/>
        <end position="115"/>
    </location>
</feature>
<organism evidence="2 3">
    <name type="scientific">Jimgerdemannia flammicorona</name>
    <dbReference type="NCBI Taxonomy" id="994334"/>
    <lineage>
        <taxon>Eukaryota</taxon>
        <taxon>Fungi</taxon>
        <taxon>Fungi incertae sedis</taxon>
        <taxon>Mucoromycota</taxon>
        <taxon>Mucoromycotina</taxon>
        <taxon>Endogonomycetes</taxon>
        <taxon>Endogonales</taxon>
        <taxon>Endogonaceae</taxon>
        <taxon>Jimgerdemannia</taxon>
    </lineage>
</organism>
<sequence length="526" mass="61624">MSTPFDVCRDDLNQHFTRESQKLLEQQRQHDQQLEQQWQREEQEQQCLLKEQQRQQREEQERQCLLKEQQRQQREEQQKEPQQQREEQERQRRLKDEERQRQYERQQREDQERERYRRLNEDRQWQRQDQMDRVGEEQLKIQSDIKYSIEPLMEKTNLIREIWTAQEVGATDSETNSKLQPLLNDLPLVLPSAEQMNNLLRRINQQKHILDDLQNEISQLTDPQRKTLQQLEKQHIKIQTYLLALKLEQRLYPNQTDKEQNLLNHARSSKIDSNEVNEMLAALNYVLAQSEPIWGIHRPGYRDPDIQTNPQSSSAGGPSSGSRDKGKERENTPATDLSQSLETMDLDDPASPPPHLDASTLDLDGSASPLDGSAPPLDGSDPPLDGSAPPLDGSQKRAPPILPTVGPNQFRRSERIRFYVKARMKAKEDAASGANTKPTDRAVRKAIALERIKAMDAKNYFHYTSFAENSLVAKFVRDNPEFQTRNVWFTDHPTFVTVRDVYGFTSKYEDCGRNKWRFVFSWASSR</sequence>
<evidence type="ECO:0000313" key="3">
    <source>
        <dbReference type="Proteomes" id="UP000268093"/>
    </source>
</evidence>
<feature type="region of interest" description="Disordered" evidence="1">
    <location>
        <begin position="298"/>
        <end position="407"/>
    </location>
</feature>
<accession>A0A433DF99</accession>
<dbReference type="AlphaFoldDB" id="A0A433DF99"/>
<gene>
    <name evidence="2" type="ORF">BC936DRAFT_142301</name>
</gene>
<evidence type="ECO:0000256" key="1">
    <source>
        <dbReference type="SAM" id="MobiDB-lite"/>
    </source>
</evidence>
<feature type="compositionally biased region" description="Low complexity" evidence="1">
    <location>
        <begin position="371"/>
        <end position="387"/>
    </location>
</feature>
<evidence type="ECO:0000313" key="2">
    <source>
        <dbReference type="EMBL" id="RUP49533.1"/>
    </source>
</evidence>
<dbReference type="Proteomes" id="UP000268093">
    <property type="component" value="Unassembled WGS sequence"/>
</dbReference>